<dbReference type="Proteomes" id="UP000180098">
    <property type="component" value="Unassembled WGS sequence"/>
</dbReference>
<dbReference type="SMART" id="SM00382">
    <property type="entry name" value="AAA"/>
    <property type="match status" value="1"/>
</dbReference>
<evidence type="ECO:0000256" key="3">
    <source>
        <dbReference type="ARBA" id="ARBA00022840"/>
    </source>
</evidence>
<dbReference type="InterPro" id="IPR027417">
    <property type="entry name" value="P-loop_NTPase"/>
</dbReference>
<dbReference type="CDD" id="cd03260">
    <property type="entry name" value="ABC_PstB_phosphate_transporter"/>
    <property type="match status" value="1"/>
</dbReference>
<dbReference type="InterPro" id="IPR003593">
    <property type="entry name" value="AAA+_ATPase"/>
</dbReference>
<dbReference type="RefSeq" id="WP_071312003.1">
    <property type="nucleotide sequence ID" value="NZ_MLQQ01000001.1"/>
</dbReference>
<dbReference type="Gene3D" id="3.40.50.300">
    <property type="entry name" value="P-loop containing nucleotide triphosphate hydrolases"/>
    <property type="match status" value="1"/>
</dbReference>
<name>A0A1S2LU82_9BACI</name>
<reference evidence="5 6" key="1">
    <citation type="submission" date="2016-10" db="EMBL/GenBank/DDBJ databases">
        <title>Draft genome sequences of four alkaliphilic bacteria belonging to the Anaerobacillus genus.</title>
        <authorList>
            <person name="Bassil N.M."/>
            <person name="Lloyd J.R."/>
        </authorList>
    </citation>
    <scope>NUCLEOTIDE SEQUENCE [LARGE SCALE GENOMIC DNA]</scope>
    <source>
        <strain evidence="5 6">DSM 15340</strain>
    </source>
</reference>
<keyword evidence="1" id="KW-0813">Transport</keyword>
<evidence type="ECO:0000256" key="1">
    <source>
        <dbReference type="ARBA" id="ARBA00022448"/>
    </source>
</evidence>
<sequence>MNETNVIKVENVTTDRIFNISFELSLGEITAVIGPSGAGKSSLLTLLNRLTDPQKGDIFYYGKQLTTYPIIDLRRRIGMAFQSSSLFDGTVEDNLKFGPSLVGKWKKANGPLLLEKVQLPKDYLYRDVEHLSGGEQQRVALARTLANDPEIFLLDEVTSALDLQTVETIEKLLVQLAKEENKGIAMVTHNIEQAKRISDKVIFMENGTILEQGKTVDLLGTPQTEQLQKFLKE</sequence>
<protein>
    <submittedName>
        <fullName evidence="5">Phosphate ABC transporter ATP-binding protein</fullName>
    </submittedName>
</protein>
<dbReference type="InterPro" id="IPR003439">
    <property type="entry name" value="ABC_transporter-like_ATP-bd"/>
</dbReference>
<dbReference type="GO" id="GO:0005524">
    <property type="term" value="F:ATP binding"/>
    <property type="evidence" value="ECO:0007669"/>
    <property type="project" value="UniProtKB-KW"/>
</dbReference>
<dbReference type="OrthoDB" id="9785080at2"/>
<evidence type="ECO:0000256" key="2">
    <source>
        <dbReference type="ARBA" id="ARBA00022741"/>
    </source>
</evidence>
<keyword evidence="6" id="KW-1185">Reference proteome</keyword>
<dbReference type="PROSITE" id="PS00211">
    <property type="entry name" value="ABC_TRANSPORTER_1"/>
    <property type="match status" value="1"/>
</dbReference>
<dbReference type="PANTHER" id="PTHR43423">
    <property type="entry name" value="ABC TRANSPORTER I FAMILY MEMBER 17"/>
    <property type="match status" value="1"/>
</dbReference>
<keyword evidence="2" id="KW-0547">Nucleotide-binding</keyword>
<proteinExistence type="predicted"/>
<gene>
    <name evidence="5" type="ORF">BKP35_03610</name>
</gene>
<dbReference type="InterPro" id="IPR005670">
    <property type="entry name" value="PstB-like"/>
</dbReference>
<feature type="domain" description="ABC transporter" evidence="4">
    <location>
        <begin position="1"/>
        <end position="231"/>
    </location>
</feature>
<dbReference type="AlphaFoldDB" id="A0A1S2LU82"/>
<evidence type="ECO:0000259" key="4">
    <source>
        <dbReference type="PROSITE" id="PS50893"/>
    </source>
</evidence>
<dbReference type="Pfam" id="PF00005">
    <property type="entry name" value="ABC_tran"/>
    <property type="match status" value="1"/>
</dbReference>
<organism evidence="5 6">
    <name type="scientific">Anaerobacillus arseniciselenatis</name>
    <dbReference type="NCBI Taxonomy" id="85682"/>
    <lineage>
        <taxon>Bacteria</taxon>
        <taxon>Bacillati</taxon>
        <taxon>Bacillota</taxon>
        <taxon>Bacilli</taxon>
        <taxon>Bacillales</taxon>
        <taxon>Bacillaceae</taxon>
        <taxon>Anaerobacillus</taxon>
    </lineage>
</organism>
<dbReference type="PROSITE" id="PS50893">
    <property type="entry name" value="ABC_TRANSPORTER_2"/>
    <property type="match status" value="1"/>
</dbReference>
<keyword evidence="3 5" id="KW-0067">ATP-binding</keyword>
<dbReference type="GO" id="GO:0005315">
    <property type="term" value="F:phosphate transmembrane transporter activity"/>
    <property type="evidence" value="ECO:0007669"/>
    <property type="project" value="InterPro"/>
</dbReference>
<dbReference type="GO" id="GO:0016020">
    <property type="term" value="C:membrane"/>
    <property type="evidence" value="ECO:0007669"/>
    <property type="project" value="InterPro"/>
</dbReference>
<accession>A0A1S2LU82</accession>
<dbReference type="PANTHER" id="PTHR43423:SF1">
    <property type="entry name" value="ABC TRANSPORTER I FAMILY MEMBER 17"/>
    <property type="match status" value="1"/>
</dbReference>
<dbReference type="SUPFAM" id="SSF52540">
    <property type="entry name" value="P-loop containing nucleoside triphosphate hydrolases"/>
    <property type="match status" value="1"/>
</dbReference>
<evidence type="ECO:0000313" key="5">
    <source>
        <dbReference type="EMBL" id="OIJ16078.1"/>
    </source>
</evidence>
<dbReference type="EMBL" id="MLQQ01000001">
    <property type="protein sequence ID" value="OIJ16078.1"/>
    <property type="molecule type" value="Genomic_DNA"/>
</dbReference>
<dbReference type="GO" id="GO:0016887">
    <property type="term" value="F:ATP hydrolysis activity"/>
    <property type="evidence" value="ECO:0007669"/>
    <property type="project" value="InterPro"/>
</dbReference>
<comment type="caution">
    <text evidence="5">The sequence shown here is derived from an EMBL/GenBank/DDBJ whole genome shotgun (WGS) entry which is preliminary data.</text>
</comment>
<dbReference type="GO" id="GO:0035435">
    <property type="term" value="P:phosphate ion transmembrane transport"/>
    <property type="evidence" value="ECO:0007669"/>
    <property type="project" value="InterPro"/>
</dbReference>
<dbReference type="InterPro" id="IPR017871">
    <property type="entry name" value="ABC_transporter-like_CS"/>
</dbReference>
<evidence type="ECO:0000313" key="6">
    <source>
        <dbReference type="Proteomes" id="UP000180098"/>
    </source>
</evidence>